<protein>
    <submittedName>
        <fullName evidence="2">SUMF1/EgtB/PvdO family nonheme iron enzyme</fullName>
    </submittedName>
</protein>
<dbReference type="Pfam" id="PF03781">
    <property type="entry name" value="FGE-sulfatase"/>
    <property type="match status" value="1"/>
</dbReference>
<dbReference type="InterPro" id="IPR051043">
    <property type="entry name" value="Sulfatase_Mod_Factor_Kinase"/>
</dbReference>
<evidence type="ECO:0000313" key="2">
    <source>
        <dbReference type="EMBL" id="NYT86952.1"/>
    </source>
</evidence>
<dbReference type="EMBL" id="JACCEV010000005">
    <property type="protein sequence ID" value="NYT86952.1"/>
    <property type="molecule type" value="Genomic_DNA"/>
</dbReference>
<dbReference type="Gene3D" id="3.90.1580.10">
    <property type="entry name" value="paralog of FGE (formylglycine-generating enzyme)"/>
    <property type="match status" value="1"/>
</dbReference>
<sequence>MDGSLPCNIWQGNFPDGSDAGWVPGPQTARSFRPNDYGLYNVAGNVWEWCADFFSLHYHKVTDLHNPAFTRDTGFRSLRGGSFLCDASYCNRYRVAARNSGTPDSTASNCGFRVVQ</sequence>
<organism evidence="2 3">
    <name type="scientific">Pollutimonas harenae</name>
    <dbReference type="NCBI Taxonomy" id="657015"/>
    <lineage>
        <taxon>Bacteria</taxon>
        <taxon>Pseudomonadati</taxon>
        <taxon>Pseudomonadota</taxon>
        <taxon>Betaproteobacteria</taxon>
        <taxon>Burkholderiales</taxon>
        <taxon>Alcaligenaceae</taxon>
        <taxon>Pollutimonas</taxon>
    </lineage>
</organism>
<dbReference type="InterPro" id="IPR016187">
    <property type="entry name" value="CTDL_fold"/>
</dbReference>
<dbReference type="PANTHER" id="PTHR23150:SF19">
    <property type="entry name" value="FORMYLGLYCINE-GENERATING ENZYME"/>
    <property type="match status" value="1"/>
</dbReference>
<name>A0A853H405_9BURK</name>
<reference evidence="2 3" key="1">
    <citation type="submission" date="2020-07" db="EMBL/GenBank/DDBJ databases">
        <title>Taxonomic revisions and descriptions of new bacterial species based on genomic comparisons in the high-G+C-content subgroup of the family Alcaligenaceae.</title>
        <authorList>
            <person name="Szabo A."/>
            <person name="Felfoldi T."/>
        </authorList>
    </citation>
    <scope>NUCLEOTIDE SEQUENCE [LARGE SCALE GENOMIC DNA]</scope>
    <source>
        <strain evidence="2 3">DSM 25667</strain>
    </source>
</reference>
<evidence type="ECO:0000313" key="3">
    <source>
        <dbReference type="Proteomes" id="UP000554144"/>
    </source>
</evidence>
<dbReference type="GO" id="GO:0120147">
    <property type="term" value="F:formylglycine-generating oxidase activity"/>
    <property type="evidence" value="ECO:0007669"/>
    <property type="project" value="TreeGrafter"/>
</dbReference>
<dbReference type="OrthoDB" id="9768004at2"/>
<dbReference type="Proteomes" id="UP000554144">
    <property type="component" value="Unassembled WGS sequence"/>
</dbReference>
<accession>A0A853H405</accession>
<dbReference type="RefSeq" id="WP_130040462.1">
    <property type="nucleotide sequence ID" value="NZ_JACCEV010000005.1"/>
</dbReference>
<dbReference type="AlphaFoldDB" id="A0A853H405"/>
<dbReference type="SUPFAM" id="SSF56436">
    <property type="entry name" value="C-type lectin-like"/>
    <property type="match status" value="1"/>
</dbReference>
<dbReference type="PANTHER" id="PTHR23150">
    <property type="entry name" value="SULFATASE MODIFYING FACTOR 1, 2"/>
    <property type="match status" value="1"/>
</dbReference>
<dbReference type="InterPro" id="IPR042095">
    <property type="entry name" value="SUMF_sf"/>
</dbReference>
<comment type="caution">
    <text evidence="2">The sequence shown here is derived from an EMBL/GenBank/DDBJ whole genome shotgun (WGS) entry which is preliminary data.</text>
</comment>
<evidence type="ECO:0000259" key="1">
    <source>
        <dbReference type="Pfam" id="PF03781"/>
    </source>
</evidence>
<dbReference type="InterPro" id="IPR005532">
    <property type="entry name" value="SUMF_dom"/>
</dbReference>
<gene>
    <name evidence="2" type="ORF">H0A62_15215</name>
</gene>
<keyword evidence="3" id="KW-1185">Reference proteome</keyword>
<feature type="domain" description="Sulfatase-modifying factor enzyme-like" evidence="1">
    <location>
        <begin position="20"/>
        <end position="115"/>
    </location>
</feature>
<proteinExistence type="predicted"/>